<keyword evidence="1" id="KW-1133">Transmembrane helix</keyword>
<gene>
    <name evidence="2" type="ORF">HMPREF0016_03070</name>
</gene>
<evidence type="ECO:0000313" key="2">
    <source>
        <dbReference type="EMBL" id="EEY94803.1"/>
    </source>
</evidence>
<feature type="transmembrane region" description="Helical" evidence="1">
    <location>
        <begin position="21"/>
        <end position="43"/>
    </location>
</feature>
<accession>D0SGU7</accession>
<dbReference type="EMBL" id="GG704974">
    <property type="protein sequence ID" value="EEY94803.1"/>
    <property type="molecule type" value="Genomic_DNA"/>
</dbReference>
<keyword evidence="1" id="KW-0812">Transmembrane</keyword>
<proteinExistence type="predicted"/>
<dbReference type="AlphaFoldDB" id="D0SGU7"/>
<dbReference type="Proteomes" id="UP000012047">
    <property type="component" value="Unassembled WGS sequence"/>
</dbReference>
<dbReference type="RefSeq" id="WP_004895488.1">
    <property type="nucleotide sequence ID" value="NZ_GG704974.1"/>
</dbReference>
<protein>
    <submittedName>
        <fullName evidence="2">Uncharacterized protein</fullName>
    </submittedName>
</protein>
<evidence type="ECO:0000256" key="1">
    <source>
        <dbReference type="SAM" id="Phobius"/>
    </source>
</evidence>
<evidence type="ECO:0000313" key="3">
    <source>
        <dbReference type="Proteomes" id="UP000012047"/>
    </source>
</evidence>
<dbReference type="HOGENOM" id="CLU_1583026_0_0_6"/>
<keyword evidence="1" id="KW-0472">Membrane</keyword>
<reference evidence="3" key="1">
    <citation type="journal article" date="2012" name="PLoS ONE">
        <title>The success of Acinetobacter species; genetic, metabolic and virulence attributes.</title>
        <authorList>
            <person name="Peleg A.Y."/>
            <person name="de Breij A."/>
            <person name="Adams M.D."/>
            <person name="Cerqueira G.M."/>
            <person name="Mocali S."/>
            <person name="Galardini M."/>
            <person name="Nibbering P.H."/>
            <person name="Earl A.M."/>
            <person name="Ward D.V."/>
            <person name="Paterson D.L."/>
            <person name="Seifert H."/>
            <person name="Dijkshoorn L."/>
        </authorList>
    </citation>
    <scope>NUCLEOTIDE SEQUENCE [LARGE SCALE GENOMIC DNA]</scope>
    <source>
        <strain evidence="3">SH046</strain>
    </source>
</reference>
<name>D0SGU7_ACIJO</name>
<feature type="transmembrane region" description="Helical" evidence="1">
    <location>
        <begin position="49"/>
        <end position="67"/>
    </location>
</feature>
<organism evidence="2 3">
    <name type="scientific">Acinetobacter johnsonii SH046</name>
    <dbReference type="NCBI Taxonomy" id="575586"/>
    <lineage>
        <taxon>Bacteria</taxon>
        <taxon>Pseudomonadati</taxon>
        <taxon>Pseudomonadota</taxon>
        <taxon>Gammaproteobacteria</taxon>
        <taxon>Moraxellales</taxon>
        <taxon>Moraxellaceae</taxon>
        <taxon>Acinetobacter</taxon>
    </lineage>
</organism>
<sequence length="168" mass="18971">MNIYGTVKPHSEQRKIRLMEVAKSCGIYIVLSITVLFLLWVYFDINLGKIMIPIIGVPCIWIAIDLLKDLKKVKVDDLAQLIALGEKNTTFVNTINCMLEKNSSLNFSDLKGLQSEMHWANLEIKRVLDLAAKGAIVGSQNDKNMAATYIEYENNNSIIEQIKKVISK</sequence>